<dbReference type="Pfam" id="PF13621">
    <property type="entry name" value="Cupin_8"/>
    <property type="match status" value="1"/>
</dbReference>
<feature type="domain" description="EF-hand" evidence="4">
    <location>
        <begin position="348"/>
        <end position="383"/>
    </location>
</feature>
<proteinExistence type="predicted"/>
<keyword evidence="3" id="KW-0472">Membrane</keyword>
<evidence type="ECO:0000256" key="1">
    <source>
        <dbReference type="ARBA" id="ARBA00022837"/>
    </source>
</evidence>
<dbReference type="PANTHER" id="PTHR12461:SF18">
    <property type="entry name" value="JMJC DOMAIN-CONTAINING PROTEIN"/>
    <property type="match status" value="1"/>
</dbReference>
<name>A0A815DJN0_9BILA</name>
<keyword evidence="1" id="KW-0106">Calcium</keyword>
<dbReference type="Gene3D" id="1.10.238.10">
    <property type="entry name" value="EF-hand"/>
    <property type="match status" value="1"/>
</dbReference>
<evidence type="ECO:0000259" key="4">
    <source>
        <dbReference type="PROSITE" id="PS50222"/>
    </source>
</evidence>
<dbReference type="InterPro" id="IPR002048">
    <property type="entry name" value="EF_hand_dom"/>
</dbReference>
<dbReference type="SMART" id="SM00558">
    <property type="entry name" value="JmjC"/>
    <property type="match status" value="1"/>
</dbReference>
<dbReference type="Gene3D" id="2.60.120.650">
    <property type="entry name" value="Cupin"/>
    <property type="match status" value="1"/>
</dbReference>
<dbReference type="OrthoDB" id="415358at2759"/>
<accession>A0A815DJN0</accession>
<protein>
    <recommendedName>
        <fullName evidence="9">JmjC domain-containing protein</fullName>
    </recommendedName>
</protein>
<dbReference type="PROSITE" id="PS51184">
    <property type="entry name" value="JMJC"/>
    <property type="match status" value="1"/>
</dbReference>
<dbReference type="InterPro" id="IPR041667">
    <property type="entry name" value="Cupin_8"/>
</dbReference>
<dbReference type="InterPro" id="IPR003347">
    <property type="entry name" value="JmjC_dom"/>
</dbReference>
<evidence type="ECO:0000256" key="2">
    <source>
        <dbReference type="SAM" id="MobiDB-lite"/>
    </source>
</evidence>
<dbReference type="PANTHER" id="PTHR12461">
    <property type="entry name" value="HYPOXIA-INDUCIBLE FACTOR 1 ALPHA INHIBITOR-RELATED"/>
    <property type="match status" value="1"/>
</dbReference>
<keyword evidence="3" id="KW-1133">Transmembrane helix</keyword>
<evidence type="ECO:0000313" key="7">
    <source>
        <dbReference type="EMBL" id="CAF3788169.1"/>
    </source>
</evidence>
<dbReference type="PROSITE" id="PS50222">
    <property type="entry name" value="EF_HAND_2"/>
    <property type="match status" value="1"/>
</dbReference>
<dbReference type="SUPFAM" id="SSF51197">
    <property type="entry name" value="Clavaminate synthase-like"/>
    <property type="match status" value="1"/>
</dbReference>
<feature type="transmembrane region" description="Helical" evidence="3">
    <location>
        <begin position="7"/>
        <end position="23"/>
    </location>
</feature>
<evidence type="ECO:0008006" key="9">
    <source>
        <dbReference type="Google" id="ProtNLM"/>
    </source>
</evidence>
<dbReference type="EMBL" id="CAJNOO010002807">
    <property type="protein sequence ID" value="CAF1298243.1"/>
    <property type="molecule type" value="Genomic_DNA"/>
</dbReference>
<evidence type="ECO:0000313" key="8">
    <source>
        <dbReference type="Proteomes" id="UP000663882"/>
    </source>
</evidence>
<evidence type="ECO:0000259" key="5">
    <source>
        <dbReference type="PROSITE" id="PS51184"/>
    </source>
</evidence>
<comment type="caution">
    <text evidence="6">The sequence shown here is derived from an EMBL/GenBank/DDBJ whole genome shotgun (WGS) entry which is preliminary data.</text>
</comment>
<dbReference type="AlphaFoldDB" id="A0A815DJN0"/>
<dbReference type="Proteomes" id="UP000663823">
    <property type="component" value="Unassembled WGS sequence"/>
</dbReference>
<feature type="domain" description="JmjC" evidence="5">
    <location>
        <begin position="124"/>
        <end position="287"/>
    </location>
</feature>
<keyword evidence="3" id="KW-0812">Transmembrane</keyword>
<dbReference type="Proteomes" id="UP000663882">
    <property type="component" value="Unassembled WGS sequence"/>
</dbReference>
<dbReference type="EMBL" id="CAJOAX010002328">
    <property type="protein sequence ID" value="CAF3788169.1"/>
    <property type="molecule type" value="Genomic_DNA"/>
</dbReference>
<organism evidence="6 8">
    <name type="scientific">Rotaria sordida</name>
    <dbReference type="NCBI Taxonomy" id="392033"/>
    <lineage>
        <taxon>Eukaryota</taxon>
        <taxon>Metazoa</taxon>
        <taxon>Spiralia</taxon>
        <taxon>Gnathifera</taxon>
        <taxon>Rotifera</taxon>
        <taxon>Eurotatoria</taxon>
        <taxon>Bdelloidea</taxon>
        <taxon>Philodinida</taxon>
        <taxon>Philodinidae</taxon>
        <taxon>Rotaria</taxon>
    </lineage>
</organism>
<dbReference type="InterPro" id="IPR011992">
    <property type="entry name" value="EF-hand-dom_pair"/>
</dbReference>
<evidence type="ECO:0000313" key="6">
    <source>
        <dbReference type="EMBL" id="CAF1298243.1"/>
    </source>
</evidence>
<dbReference type="InterPro" id="IPR018247">
    <property type="entry name" value="EF_Hand_1_Ca_BS"/>
</dbReference>
<feature type="compositionally biased region" description="Acidic residues" evidence="2">
    <location>
        <begin position="433"/>
        <end position="451"/>
    </location>
</feature>
<feature type="region of interest" description="Disordered" evidence="2">
    <location>
        <begin position="424"/>
        <end position="458"/>
    </location>
</feature>
<dbReference type="PROSITE" id="PS00018">
    <property type="entry name" value="EF_HAND_1"/>
    <property type="match status" value="1"/>
</dbReference>
<sequence>MYNHRQLIIIYICIFRFFVYSSTSQHQGHLKPFGSSGPFKKIDELRDGFPDPIIFFNKYLSKSHPVLFRQALINDVNLSLWNKDENLNKIFSNNNEIVHVETRKKESRKQDILTMTMTEFLKRYQYEELYLVAEVPNLLRSYFTLPTSLQCKPAIDAFQVAMLWFSSGNTSSVVHTDDYDNINCVLQGDKQFVLLDPHAHKEVASEIIDNYSGSYSSIDVDSVDYNKYPSLDNNNIHYYQVTLSKGDCLFIPSLWIHQVRSNNRNIAVNYWLNHKRAKNAVVNENTCLLMNKSNFMRLDTIEWPKEEPNIEHLKNLMLDLVDEGKTNFKQWTNEFSKDLDFDLRSNVETITLFAEFFNIVDANENGFITINEVESLSDYNKITAAYDIIEDILDIVDANLDQTNQSNNISINNIDDEMYNNNHRINETFSGDETGEEEEEEEGEEEEDNDYIDGHDEL</sequence>
<reference evidence="6" key="1">
    <citation type="submission" date="2021-02" db="EMBL/GenBank/DDBJ databases">
        <authorList>
            <person name="Nowell W R."/>
        </authorList>
    </citation>
    <scope>NUCLEOTIDE SEQUENCE</scope>
</reference>
<gene>
    <name evidence="7" type="ORF">OTI717_LOCUS17557</name>
    <name evidence="6" type="ORF">RFH988_LOCUS29580</name>
</gene>
<dbReference type="SUPFAM" id="SSF47473">
    <property type="entry name" value="EF-hand"/>
    <property type="match status" value="1"/>
</dbReference>
<evidence type="ECO:0000256" key="3">
    <source>
        <dbReference type="SAM" id="Phobius"/>
    </source>
</evidence>
<dbReference type="GO" id="GO:0005509">
    <property type="term" value="F:calcium ion binding"/>
    <property type="evidence" value="ECO:0007669"/>
    <property type="project" value="InterPro"/>
</dbReference>